<feature type="compositionally biased region" description="Gly residues" evidence="7">
    <location>
        <begin position="1925"/>
        <end position="1945"/>
    </location>
</feature>
<gene>
    <name evidence="11" type="ORF">HXX76_013879</name>
</gene>
<dbReference type="FunFam" id="3.30.450.20:FF:000060">
    <property type="entry name" value="Sensor protein FixL"/>
    <property type="match status" value="1"/>
</dbReference>
<dbReference type="Pfam" id="PF13426">
    <property type="entry name" value="PAS_9"/>
    <property type="match status" value="1"/>
</dbReference>
<keyword evidence="8" id="KW-0812">Transmembrane</keyword>
<feature type="transmembrane region" description="Helical" evidence="8">
    <location>
        <begin position="274"/>
        <end position="295"/>
    </location>
</feature>
<dbReference type="GO" id="GO:0016301">
    <property type="term" value="F:kinase activity"/>
    <property type="evidence" value="ECO:0007669"/>
    <property type="project" value="UniProtKB-KW"/>
</dbReference>
<evidence type="ECO:0000256" key="3">
    <source>
        <dbReference type="ARBA" id="ARBA00022679"/>
    </source>
</evidence>
<feature type="region of interest" description="Disordered" evidence="7">
    <location>
        <begin position="1322"/>
        <end position="1350"/>
    </location>
</feature>
<dbReference type="InterPro" id="IPR052994">
    <property type="entry name" value="Tiny_macrocysts_regulators"/>
</dbReference>
<evidence type="ECO:0000313" key="11">
    <source>
        <dbReference type="EMBL" id="KAG2425298.1"/>
    </source>
</evidence>
<feature type="region of interest" description="Disordered" evidence="7">
    <location>
        <begin position="1364"/>
        <end position="1429"/>
    </location>
</feature>
<evidence type="ECO:0000256" key="2">
    <source>
        <dbReference type="ARBA" id="ARBA00022606"/>
    </source>
</evidence>
<feature type="chain" id="PRO_5032295245" description="PAS domain-containing protein" evidence="9">
    <location>
        <begin position="19"/>
        <end position="2767"/>
    </location>
</feature>
<keyword evidence="4" id="KW-0547">Nucleotide-binding</keyword>
<dbReference type="CDD" id="cd00130">
    <property type="entry name" value="PAS"/>
    <property type="match status" value="1"/>
</dbReference>
<feature type="compositionally biased region" description="Low complexity" evidence="7">
    <location>
        <begin position="1409"/>
        <end position="1422"/>
    </location>
</feature>
<feature type="compositionally biased region" description="Low complexity" evidence="7">
    <location>
        <begin position="1863"/>
        <end position="1874"/>
    </location>
</feature>
<sequence>MFLDFLQLWLLVVNPSYGWDINADSKGWKVVSFIQLNSFLTSRGYTFFLVVFYIFVGMLAFNVALSIWVAYSFSNNRFEYVWPIQFLRWFGLIFYQVLDIATLTLLLVALDCNYFNVPSDIQFHNQEFPDISCFTMPHIIQVAVSVVSILMFVFLAISLVLSEMELNPLTRSYMAIPHTRVEGYGFAIKTIVTVASIMLSTSTKWLAVVYQVFFLLLFVLYVKWVPFVYSALNYVRCASYATVLYSTCLLTVMAFGGSSIPTSQQPSFRSNLTIALWAGMGPAALLGALACHLRLRHFQRVRDRFRDADPGVNSKSLFRFTDAREVEIVARCCRQWVDEVEGVLEPGAVNLCEALIKAGMVQLPQDPQMIILYSSFLIDVQGSYQSGYSQLQTAKKQSPGILERFAMFSREQEHTQKVSGANGGAGDSAVDLVAYVEFQRNHRLVARAHKEALLAMRAFWGLLLRSRVDFNHLSRALHRIEVSVKAAERAYRSVLARHAGSARLVRLYGRFLETVKFDPWAAAKWYSEADRLEDAAEHTKEALQLGGVEALLPGGGDRGLDLDGVAMICINAQGTIQVATPEAHALLGYGKNELKGKDVGAIMPPPFSDRHSAYVRKYVETGVGAIIERTSHFVALSKSRQVVPVRLTVTKVSGLNEDSVFMGVMEPIPLRPDEACCWVLSGGSIIAADDRFCDWLGYEQAELLATELPELLEEGQAREAAHKALSGVTRPTTGAALGTAIKSHRMRRASNVGEYDKSMHGTGAAGGASLSSGDVPVHLQRSTWRHKYSDVMPFDAVLEPGHYGSVKVHKVTLKRCTVVPPALQQRARGAGPIDPWEVGSANSATPDPQSAGPLYTDCLMVADHRGRILHVTRKLASELGRSVEALRAGGLEMLIPEPVSVLHAPWVTDLSRPYPTDTSLLGVPPPYSCRRGVPVCLAAYSPVEGTVLKPFRLQVKQRLAQGGSVRLHVLKLEPLSVEQATAQRRLRLTVDLRGSIVAADDATPKQLYGAAPAGLVGSSIASLVDCLDPDALEELLAEGGADVGVGGGIGGGMAAGGSLTGPNPFLKGASVTGMGAAAAAAAAAAGAGALGAQSKRASRLGISAAAAEGGAAGAAKARPGVAGGGDDGGDILEYATGMFAAHRERRITKALLELGRRASETPGCSWRVGVRVLPDETARRNLDQLAAVMGPDDVSVAAKLMGSQVVPAVMRLRLVRKPAPPPPVEDEYAAYNLASPQVERFAVNRSGLASRGGDEPGGGWVSFAGAGERQMKQGQSVRYSPSLGGPVAEALETRAESGDGGGDGDGDVLADAAALLQEQPGAPLRTAPSPQSSQSQLQQQAPAPPSASLGAASAALAASVAAANNARAQNPRPGSNRFTTGAGEPDGSQRAQSLRLPQPPPINTADDWQPQSQQPTPSGGAPAFSRGTSQAPFMEPAAVFSPGGGVARSRSVLARSSDTAEAPAAAAAVDSGGLAPDLQVEIELWRSDLLSGILEVDDRGRIVRADYNSPLTHAGMVLGMPSVALAGMPLASVLPMPPGGISEMLNNSGGPADAGAVRGALKKRVSAHAVRMSPPTAMTTRHAGDCCPVELRIQAVRQDGPGCSYLIVRPAAPTAAQPGFMQWLYDGDTSGLMPPRAVSIAGYTHTGGLARGASLRGMTSMPPGGPVSRKATANGLTQQDSVAGAAATAAAIAAGVASAAAAAVPPVPAHLAAALMAPPPALSGLSMSSMRAVPVARGAVGRGGAAQPDAAADVAGDGGKLPHQVITRDSSDKTDSAYGMADLAGAKPGSSGSGNNTAGVDGAAADDDLALAAGGAPSPRAAPQLGAVPEGAAAPQGGSKLRKQSSRNNLISSWVMSSGQSFAPGAPAGADGAGKQPVAFGGGPDDDEDDRSSKRGSGSGSGSGDCLSSDGKADAGDGADEGAAVKGGGGGGGGMKGGGGGGGPTGKKSAGSEMEDVESEAGATMANYHVGKRFKKLFRILSSPLAQQPARTLRSHTSVCVAILLAVHIATFVLLSTKITSQKAAVKDLASVTTACRRVHELAINGRILDALYSNHSYSEGIPAFGDPLDEALGGVYEDNQRLMIELKDLHHGVYLGFRNLRRISNKFGLRDIWDQPLLNISIFYDPEDGQPADTAPPTGHTLMGLWDAGNLYLSKTLDMSSNGQAYVDGGRNFSTWSTWQFIQANGPSVINAAYAATLDGLVQLTVQQSTNIYMLQLIILCLEGGLLCAAVCVYVWIVASRFSQKRHKLYNVFLSIPMGVTRGLANMSLTLEPGKEEEEDDLGVGLPGDGTLAADHGAGTAADGGAEGGGDGGGLLSDGALKAAAASARRGVRMDPAVRGNSYTTPGVGGGAAAGAVPQRSTSMGGWAAWGSKKGGWGTDAEAADGGDGHGGGAKPANLTSLLSFWRGRAKVSPASTKTKRTLSQSRRLAYTLVGWFAAWGLVIIIVNLIGYYSLQSLTAPIATLNVVNMVLIRFHRIIFYILETAASLTIDTRLFWKDTLRVEQRLWEQEYAAMLYGNEAVPNSDNPHFKLAKTGVVFGGYKAPADLLYHTGVCFAEFLDDCQPEGSIYYQATHNGLDVLLKNQFAQVNSFLAQPPEVADLNSTEFRFFWSTGQSDTEGGLNTMSELFHDEVQASYAKVQQQQIAMFVIGWIWALLFLLLQLRPLIMRAGREMRRIAELLSQLPPEIDCEGLVNAAIVGAANGGQGAAGGGGGGGGANHTTTSLFGAGALGGVGGTDVLDKKTMSMVGASKSGRFGAPPPAAARG</sequence>
<dbReference type="OrthoDB" id="545912at2759"/>
<evidence type="ECO:0000256" key="9">
    <source>
        <dbReference type="SAM" id="SignalP"/>
    </source>
</evidence>
<feature type="transmembrane region" description="Helical" evidence="8">
    <location>
        <begin position="2646"/>
        <end position="2668"/>
    </location>
</feature>
<feature type="compositionally biased region" description="Low complexity" evidence="7">
    <location>
        <begin position="1741"/>
        <end position="1755"/>
    </location>
</feature>
<comment type="caution">
    <text evidence="11">The sequence shown here is derived from an EMBL/GenBank/DDBJ whole genome shotgun (WGS) entry which is preliminary data.</text>
</comment>
<feature type="transmembrane region" description="Helical" evidence="8">
    <location>
        <begin position="2214"/>
        <end position="2240"/>
    </location>
</feature>
<dbReference type="GO" id="GO:0005524">
    <property type="term" value="F:ATP binding"/>
    <property type="evidence" value="ECO:0007669"/>
    <property type="project" value="UniProtKB-KW"/>
</dbReference>
<dbReference type="InterPro" id="IPR035965">
    <property type="entry name" value="PAS-like_dom_sf"/>
</dbReference>
<evidence type="ECO:0000256" key="7">
    <source>
        <dbReference type="SAM" id="MobiDB-lite"/>
    </source>
</evidence>
<feature type="domain" description="PAS" evidence="10">
    <location>
        <begin position="567"/>
        <end position="622"/>
    </location>
</feature>
<keyword evidence="1" id="KW-0600">Photoreceptor protein</keyword>
<proteinExistence type="predicted"/>
<keyword evidence="1" id="KW-0675">Receptor</keyword>
<evidence type="ECO:0000256" key="6">
    <source>
        <dbReference type="ARBA" id="ARBA00022840"/>
    </source>
</evidence>
<name>A0A835SKR2_CHLIN</name>
<feature type="region of interest" description="Disordered" evidence="7">
    <location>
        <begin position="1741"/>
        <end position="1845"/>
    </location>
</feature>
<feature type="region of interest" description="Disordered" evidence="7">
    <location>
        <begin position="1862"/>
        <end position="1958"/>
    </location>
</feature>
<keyword evidence="5" id="KW-0418">Kinase</keyword>
<feature type="transmembrane region" description="Helical" evidence="8">
    <location>
        <begin position="139"/>
        <end position="161"/>
    </location>
</feature>
<dbReference type="Proteomes" id="UP000650467">
    <property type="component" value="Unassembled WGS sequence"/>
</dbReference>
<evidence type="ECO:0000256" key="1">
    <source>
        <dbReference type="ARBA" id="ARBA00022543"/>
    </source>
</evidence>
<protein>
    <recommendedName>
        <fullName evidence="10">PAS domain-containing protein</fullName>
    </recommendedName>
</protein>
<keyword evidence="2" id="KW-0716">Sensory transduction</keyword>
<feature type="transmembrane region" description="Helical" evidence="8">
    <location>
        <begin position="45"/>
        <end position="74"/>
    </location>
</feature>
<keyword evidence="8" id="KW-0472">Membrane</keyword>
<dbReference type="Gene3D" id="3.30.450.20">
    <property type="entry name" value="PAS domain"/>
    <property type="match status" value="1"/>
</dbReference>
<dbReference type="PROSITE" id="PS50112">
    <property type="entry name" value="PAS"/>
    <property type="match status" value="1"/>
</dbReference>
<feature type="compositionally biased region" description="Low complexity" evidence="7">
    <location>
        <begin position="1364"/>
        <end position="1373"/>
    </location>
</feature>
<dbReference type="InterPro" id="IPR057352">
    <property type="entry name" value="TPR_TmcB/C"/>
</dbReference>
<keyword evidence="12" id="KW-1185">Reference proteome</keyword>
<reference evidence="11" key="1">
    <citation type="journal article" date="2020" name="bioRxiv">
        <title>Comparative genomics of Chlamydomonas.</title>
        <authorList>
            <person name="Craig R.J."/>
            <person name="Hasan A.R."/>
            <person name="Ness R.W."/>
            <person name="Keightley P.D."/>
        </authorList>
    </citation>
    <scope>NUCLEOTIDE SEQUENCE</scope>
    <source>
        <strain evidence="11">SAG 7.73</strain>
    </source>
</reference>
<dbReference type="PANTHER" id="PTHR31600:SF2">
    <property type="entry name" value="GAMETE ENRICHED GENE 10 PROTEIN-RELATED"/>
    <property type="match status" value="1"/>
</dbReference>
<organism evidence="11 12">
    <name type="scientific">Chlamydomonas incerta</name>
    <dbReference type="NCBI Taxonomy" id="51695"/>
    <lineage>
        <taxon>Eukaryota</taxon>
        <taxon>Viridiplantae</taxon>
        <taxon>Chlorophyta</taxon>
        <taxon>core chlorophytes</taxon>
        <taxon>Chlorophyceae</taxon>
        <taxon>CS clade</taxon>
        <taxon>Chlamydomonadales</taxon>
        <taxon>Chlamydomonadaceae</taxon>
        <taxon>Chlamydomonas</taxon>
    </lineage>
</organism>
<feature type="transmembrane region" description="Helical" evidence="8">
    <location>
        <begin position="2430"/>
        <end position="2456"/>
    </location>
</feature>
<keyword evidence="6" id="KW-0067">ATP-binding</keyword>
<feature type="compositionally biased region" description="Low complexity" evidence="7">
    <location>
        <begin position="1327"/>
        <end position="1350"/>
    </location>
</feature>
<keyword evidence="3" id="KW-0808">Transferase</keyword>
<feature type="transmembrane region" description="Helical" evidence="8">
    <location>
        <begin position="86"/>
        <end position="110"/>
    </location>
</feature>
<keyword evidence="9" id="KW-0732">Signal</keyword>
<dbReference type="SUPFAM" id="SSF55785">
    <property type="entry name" value="PYP-like sensor domain (PAS domain)"/>
    <property type="match status" value="1"/>
</dbReference>
<evidence type="ECO:0000313" key="12">
    <source>
        <dbReference type="Proteomes" id="UP000650467"/>
    </source>
</evidence>
<dbReference type="InterPro" id="IPR000014">
    <property type="entry name" value="PAS"/>
</dbReference>
<dbReference type="NCBIfam" id="TIGR00229">
    <property type="entry name" value="sensory_box"/>
    <property type="match status" value="1"/>
</dbReference>
<feature type="transmembrane region" description="Helical" evidence="8">
    <location>
        <begin position="205"/>
        <end position="222"/>
    </location>
</feature>
<dbReference type="EMBL" id="JAEHOC010000057">
    <property type="protein sequence ID" value="KAG2425298.1"/>
    <property type="molecule type" value="Genomic_DNA"/>
</dbReference>
<keyword evidence="1" id="KW-0157">Chromophore</keyword>
<evidence type="ECO:0000259" key="10">
    <source>
        <dbReference type="PROSITE" id="PS50112"/>
    </source>
</evidence>
<accession>A0A835SKR2</accession>
<evidence type="ECO:0000256" key="4">
    <source>
        <dbReference type="ARBA" id="ARBA00022741"/>
    </source>
</evidence>
<dbReference type="SMART" id="SM00091">
    <property type="entry name" value="PAS"/>
    <property type="match status" value="3"/>
</dbReference>
<dbReference type="GO" id="GO:0009881">
    <property type="term" value="F:photoreceptor activity"/>
    <property type="evidence" value="ECO:0007669"/>
    <property type="project" value="UniProtKB-KW"/>
</dbReference>
<dbReference type="Pfam" id="PF25474">
    <property type="entry name" value="TPR_TmcB"/>
    <property type="match status" value="1"/>
</dbReference>
<keyword evidence="8" id="KW-1133">Transmembrane helix</keyword>
<evidence type="ECO:0000256" key="8">
    <source>
        <dbReference type="SAM" id="Phobius"/>
    </source>
</evidence>
<dbReference type="PANTHER" id="PTHR31600">
    <property type="entry name" value="TINY MACROCYSTS PROTEIN B-RELATED"/>
    <property type="match status" value="1"/>
</dbReference>
<feature type="signal peptide" evidence="9">
    <location>
        <begin position="1"/>
        <end position="18"/>
    </location>
</feature>
<evidence type="ECO:0000256" key="5">
    <source>
        <dbReference type="ARBA" id="ARBA00022777"/>
    </source>
</evidence>
<feature type="transmembrane region" description="Helical" evidence="8">
    <location>
        <begin position="234"/>
        <end position="254"/>
    </location>
</feature>